<dbReference type="InterPro" id="IPR036895">
    <property type="entry name" value="Uracil-DNA_glycosylase-like_sf"/>
</dbReference>
<reference evidence="3" key="1">
    <citation type="submission" date="2019-01" db="EMBL/GenBank/DDBJ databases">
        <title>Cytophagaceae bacterium strain CAR-16.</title>
        <authorList>
            <person name="Chen W.-M."/>
        </authorList>
    </citation>
    <scope>NUCLEOTIDE SEQUENCE [LARGE SCALE GENOMIC DNA]</scope>
    <source>
        <strain evidence="3">CHR27</strain>
    </source>
</reference>
<keyword evidence="3" id="KW-1185">Reference proteome</keyword>
<proteinExistence type="predicted"/>
<gene>
    <name evidence="2" type="ORF">EQG66_10070</name>
</gene>
<dbReference type="AlphaFoldDB" id="A0A4V1N3E5"/>
<dbReference type="EMBL" id="SBKP01000009">
    <property type="protein sequence ID" value="RXR28386.1"/>
    <property type="molecule type" value="Genomic_DNA"/>
</dbReference>
<dbReference type="OrthoDB" id="5290748at2"/>
<evidence type="ECO:0000313" key="3">
    <source>
        <dbReference type="Proteomes" id="UP000290958"/>
    </source>
</evidence>
<accession>A0A4V1N3E5</accession>
<dbReference type="Pfam" id="PF03167">
    <property type="entry name" value="UDG"/>
    <property type="match status" value="1"/>
</dbReference>
<dbReference type="InterPro" id="IPR005122">
    <property type="entry name" value="Uracil-DNA_glycosylase-like"/>
</dbReference>
<evidence type="ECO:0000313" key="2">
    <source>
        <dbReference type="EMBL" id="RXR28386.1"/>
    </source>
</evidence>
<evidence type="ECO:0000259" key="1">
    <source>
        <dbReference type="Pfam" id="PF03167"/>
    </source>
</evidence>
<sequence>MRLWHLMPMDEFMIRESQATRAQLDGLMAWWTLAGVDSPVSEDSVNWLKPKRPPSPMALAPASPTGFPHTLDAFHDFLAHAADLPEAGWPGHRVLPAGSRAPRLMILTHAPDPKADGPGTPFDQQGMMLLSRMIRAIGLAPADCYWASMSLIAPASGMIDPPTLERLIARMRHHVGLVAPTSLLLVGDQVNRVLGPTDSLDVTKNLPFVNHSGGIVTAAAVAHPRLMLAQPMAKAGAWQALRDLVKGWGQ</sequence>
<dbReference type="SUPFAM" id="SSF52141">
    <property type="entry name" value="Uracil-DNA glycosylase-like"/>
    <property type="match status" value="1"/>
</dbReference>
<organism evidence="2 3">
    <name type="scientific">Sphingobium fluviale</name>
    <dbReference type="NCBI Taxonomy" id="2506423"/>
    <lineage>
        <taxon>Bacteria</taxon>
        <taxon>Pseudomonadati</taxon>
        <taxon>Pseudomonadota</taxon>
        <taxon>Alphaproteobacteria</taxon>
        <taxon>Sphingomonadales</taxon>
        <taxon>Sphingomonadaceae</taxon>
        <taxon>Sphingobium</taxon>
    </lineage>
</organism>
<comment type="caution">
    <text evidence="2">The sequence shown here is derived from an EMBL/GenBank/DDBJ whole genome shotgun (WGS) entry which is preliminary data.</text>
</comment>
<dbReference type="Proteomes" id="UP000290958">
    <property type="component" value="Unassembled WGS sequence"/>
</dbReference>
<feature type="domain" description="Uracil-DNA glycosylase-like" evidence="1">
    <location>
        <begin position="98"/>
        <end position="241"/>
    </location>
</feature>
<dbReference type="Gene3D" id="3.40.470.10">
    <property type="entry name" value="Uracil-DNA glycosylase-like domain"/>
    <property type="match status" value="1"/>
</dbReference>
<name>A0A4V1N3E5_9SPHN</name>
<protein>
    <submittedName>
        <fullName evidence="2">Uracil-DNA glycosylase</fullName>
    </submittedName>
</protein>